<keyword evidence="1" id="KW-1003">Cell membrane</keyword>
<dbReference type="GO" id="GO:0008758">
    <property type="term" value="F:UDP-2,3-diacylglucosamine hydrolase activity"/>
    <property type="evidence" value="ECO:0007669"/>
    <property type="project" value="TreeGrafter"/>
</dbReference>
<evidence type="ECO:0000259" key="6">
    <source>
        <dbReference type="Pfam" id="PF00149"/>
    </source>
</evidence>
<evidence type="ECO:0000313" key="7">
    <source>
        <dbReference type="EMBL" id="PXW53164.1"/>
    </source>
</evidence>
<dbReference type="AlphaFoldDB" id="A0A2V3TVW5"/>
<keyword evidence="8" id="KW-1185">Reference proteome</keyword>
<evidence type="ECO:0000313" key="8">
    <source>
        <dbReference type="Proteomes" id="UP000248021"/>
    </source>
</evidence>
<dbReference type="PANTHER" id="PTHR34990">
    <property type="entry name" value="UDP-2,3-DIACYLGLUCOSAMINE HYDROLASE-RELATED"/>
    <property type="match status" value="1"/>
</dbReference>
<dbReference type="InterPro" id="IPR043461">
    <property type="entry name" value="LpxH-like"/>
</dbReference>
<dbReference type="InterPro" id="IPR029052">
    <property type="entry name" value="Metallo-depent_PP-like"/>
</dbReference>
<protein>
    <submittedName>
        <fullName evidence="7">UDP-2,3-diacylglucosamine pyrophosphatase LpxH</fullName>
    </submittedName>
</protein>
<keyword evidence="4" id="KW-0472">Membrane</keyword>
<evidence type="ECO:0000256" key="2">
    <source>
        <dbReference type="ARBA" id="ARBA00022519"/>
    </source>
</evidence>
<accession>A0A2V3TVW5</accession>
<dbReference type="EMBL" id="QJJK01000014">
    <property type="protein sequence ID" value="PXW53164.1"/>
    <property type="molecule type" value="Genomic_DNA"/>
</dbReference>
<dbReference type="Gene3D" id="3.60.21.10">
    <property type="match status" value="1"/>
</dbReference>
<dbReference type="InterPro" id="IPR004843">
    <property type="entry name" value="Calcineurin-like_PHP"/>
</dbReference>
<dbReference type="Proteomes" id="UP000248021">
    <property type="component" value="Unassembled WGS sequence"/>
</dbReference>
<feature type="domain" description="Calcineurin-like phosphoesterase" evidence="6">
    <location>
        <begin position="9"/>
        <end position="208"/>
    </location>
</feature>
<reference evidence="7 8" key="1">
    <citation type="submission" date="2018-05" db="EMBL/GenBank/DDBJ databases">
        <title>Genomic Encyclopedia of Type Strains, Phase IV (KMG-IV): sequencing the most valuable type-strain genomes for metagenomic binning, comparative biology and taxonomic classification.</title>
        <authorList>
            <person name="Goeker M."/>
        </authorList>
    </citation>
    <scope>NUCLEOTIDE SEQUENCE [LARGE SCALE GENOMIC DNA]</scope>
    <source>
        <strain evidence="7 8">DSM 6462</strain>
    </source>
</reference>
<dbReference type="Pfam" id="PF00149">
    <property type="entry name" value="Metallophos"/>
    <property type="match status" value="1"/>
</dbReference>
<gene>
    <name evidence="7" type="ORF">C7450_11440</name>
</gene>
<dbReference type="CDD" id="cd07398">
    <property type="entry name" value="MPP_YbbF-LpxH"/>
    <property type="match status" value="1"/>
</dbReference>
<evidence type="ECO:0000256" key="5">
    <source>
        <dbReference type="ARBA" id="ARBA00023211"/>
    </source>
</evidence>
<dbReference type="GO" id="GO:0046872">
    <property type="term" value="F:metal ion binding"/>
    <property type="evidence" value="ECO:0007669"/>
    <property type="project" value="UniProtKB-KW"/>
</dbReference>
<comment type="caution">
    <text evidence="7">The sequence shown here is derived from an EMBL/GenBank/DDBJ whole genome shotgun (WGS) entry which is preliminary data.</text>
</comment>
<dbReference type="PANTHER" id="PTHR34990:SF2">
    <property type="entry name" value="BLL8164 PROTEIN"/>
    <property type="match status" value="1"/>
</dbReference>
<evidence type="ECO:0000256" key="3">
    <source>
        <dbReference type="ARBA" id="ARBA00022723"/>
    </source>
</evidence>
<name>A0A2V3TVW5_9HYPH</name>
<evidence type="ECO:0000256" key="4">
    <source>
        <dbReference type="ARBA" id="ARBA00023136"/>
    </source>
</evidence>
<sequence>MRNDVLRTKALFISDVHLGTKGCQADLLLDFLRVHDADTIYLVGDMVDGWRLKQKWYWPQAHNDVVQKLLRKARKGCQIIYIPGNHDEFLRDYVGSNFGGVLIMDYAIHEAANGRRYLVTHGDQFDMVVRHARWLAFFGDRAYGFALFVNTYLNAARRRLGLTYWSLSSWAKLKVKNAVNYIGRFEELLASEARRHEAQGVICGHIHHATMHDDYGVRYINTGDWVESCTALVEHYDGRFEIVHWGRSTEPSAVIPLQEAAA</sequence>
<keyword evidence="3" id="KW-0479">Metal-binding</keyword>
<organism evidence="7 8">
    <name type="scientific">Chelatococcus asaccharovorans</name>
    <dbReference type="NCBI Taxonomy" id="28210"/>
    <lineage>
        <taxon>Bacteria</taxon>
        <taxon>Pseudomonadati</taxon>
        <taxon>Pseudomonadota</taxon>
        <taxon>Alphaproteobacteria</taxon>
        <taxon>Hyphomicrobiales</taxon>
        <taxon>Chelatococcaceae</taxon>
        <taxon>Chelatococcus</taxon>
    </lineage>
</organism>
<dbReference type="GO" id="GO:0009245">
    <property type="term" value="P:lipid A biosynthetic process"/>
    <property type="evidence" value="ECO:0007669"/>
    <property type="project" value="TreeGrafter"/>
</dbReference>
<keyword evidence="2" id="KW-0997">Cell inner membrane</keyword>
<dbReference type="SUPFAM" id="SSF56300">
    <property type="entry name" value="Metallo-dependent phosphatases"/>
    <property type="match status" value="1"/>
</dbReference>
<keyword evidence="5" id="KW-0464">Manganese</keyword>
<dbReference type="GO" id="GO:0016020">
    <property type="term" value="C:membrane"/>
    <property type="evidence" value="ECO:0007669"/>
    <property type="project" value="GOC"/>
</dbReference>
<proteinExistence type="predicted"/>
<evidence type="ECO:0000256" key="1">
    <source>
        <dbReference type="ARBA" id="ARBA00022475"/>
    </source>
</evidence>